<accession>A0A0A9F6W0</accession>
<organism evidence="1">
    <name type="scientific">Arundo donax</name>
    <name type="common">Giant reed</name>
    <name type="synonym">Donax arundinaceus</name>
    <dbReference type="NCBI Taxonomy" id="35708"/>
    <lineage>
        <taxon>Eukaryota</taxon>
        <taxon>Viridiplantae</taxon>
        <taxon>Streptophyta</taxon>
        <taxon>Embryophyta</taxon>
        <taxon>Tracheophyta</taxon>
        <taxon>Spermatophyta</taxon>
        <taxon>Magnoliopsida</taxon>
        <taxon>Liliopsida</taxon>
        <taxon>Poales</taxon>
        <taxon>Poaceae</taxon>
        <taxon>PACMAD clade</taxon>
        <taxon>Arundinoideae</taxon>
        <taxon>Arundineae</taxon>
        <taxon>Arundo</taxon>
    </lineage>
</organism>
<dbReference type="EMBL" id="GBRH01190952">
    <property type="protein sequence ID" value="JAE06944.1"/>
    <property type="molecule type" value="Transcribed_RNA"/>
</dbReference>
<sequence>MKVIRACLMHLHNRRQMILPNSKRVERKLKSLVEAPIMHILGQSETLVVHSCNSPRPFNKITRLYH</sequence>
<protein>
    <submittedName>
        <fullName evidence="1">Uncharacterized protein</fullName>
    </submittedName>
</protein>
<dbReference type="AlphaFoldDB" id="A0A0A9F6W0"/>
<name>A0A0A9F6W0_ARUDO</name>
<evidence type="ECO:0000313" key="1">
    <source>
        <dbReference type="EMBL" id="JAE06944.1"/>
    </source>
</evidence>
<reference evidence="1" key="2">
    <citation type="journal article" date="2015" name="Data Brief">
        <title>Shoot transcriptome of the giant reed, Arundo donax.</title>
        <authorList>
            <person name="Barrero R.A."/>
            <person name="Guerrero F.D."/>
            <person name="Moolhuijzen P."/>
            <person name="Goolsby J.A."/>
            <person name="Tidwell J."/>
            <person name="Bellgard S.E."/>
            <person name="Bellgard M.I."/>
        </authorList>
    </citation>
    <scope>NUCLEOTIDE SEQUENCE</scope>
    <source>
        <tissue evidence="1">Shoot tissue taken approximately 20 cm above the soil surface</tissue>
    </source>
</reference>
<reference evidence="1" key="1">
    <citation type="submission" date="2014-09" db="EMBL/GenBank/DDBJ databases">
        <authorList>
            <person name="Magalhaes I.L.F."/>
            <person name="Oliveira U."/>
            <person name="Santos F.R."/>
            <person name="Vidigal T.H.D.A."/>
            <person name="Brescovit A.D."/>
            <person name="Santos A.J."/>
        </authorList>
    </citation>
    <scope>NUCLEOTIDE SEQUENCE</scope>
    <source>
        <tissue evidence="1">Shoot tissue taken approximately 20 cm above the soil surface</tissue>
    </source>
</reference>
<proteinExistence type="predicted"/>